<keyword evidence="3 5" id="KW-1133">Transmembrane helix</keyword>
<evidence type="ECO:0000256" key="1">
    <source>
        <dbReference type="ARBA" id="ARBA00004370"/>
    </source>
</evidence>
<feature type="transmembrane region" description="Helical" evidence="5">
    <location>
        <begin position="58"/>
        <end position="77"/>
    </location>
</feature>
<evidence type="ECO:0000256" key="2">
    <source>
        <dbReference type="ARBA" id="ARBA00022692"/>
    </source>
</evidence>
<sequence>MSLLNFLSHVAAAFCSPPVHLLCFSTLAGTQLYQTFLVTKVTFQTLPKTAFVGLQKRLFPIYFAVQAALLLLTALTFPPRGILSLAENKHDVIPLLVAGGTALVNLTIFGPKTRRAMLDLFSPNSRDDTGEKAEKAPSGLQSLKRSFSKYHAAAIHLNLISVGATLCRFLHVSAGSNETMQPRKAHILSGKRQSAGDEDVKVIVLKHADTEKGMLFDTTVMPAVMMRSLALPFEMFSSLADLS</sequence>
<reference evidence="8 9" key="1">
    <citation type="journal article" date="2016" name="Front. Microbiol.">
        <title>Genome and transcriptome sequences reveal the specific parasitism of the nematophagous Purpureocillium lilacinum 36-1.</title>
        <authorList>
            <person name="Xie J."/>
            <person name="Li S."/>
            <person name="Mo C."/>
            <person name="Xiao X."/>
            <person name="Peng D."/>
            <person name="Wang G."/>
            <person name="Xiao Y."/>
        </authorList>
    </citation>
    <scope>NUCLEOTIDE SEQUENCE [LARGE SCALE GENOMIC DNA]</scope>
    <source>
        <strain evidence="8 9">36-1</strain>
    </source>
</reference>
<protein>
    <recommendedName>
        <fullName evidence="7">TMEM205-like domain-containing protein</fullName>
    </recommendedName>
</protein>
<evidence type="ECO:0000259" key="7">
    <source>
        <dbReference type="Pfam" id="PF13664"/>
    </source>
</evidence>
<dbReference type="Pfam" id="PF13664">
    <property type="entry name" value="DUF4149"/>
    <property type="match status" value="1"/>
</dbReference>
<evidence type="ECO:0000313" key="9">
    <source>
        <dbReference type="Proteomes" id="UP000245956"/>
    </source>
</evidence>
<feature type="signal peptide" evidence="6">
    <location>
        <begin position="1"/>
        <end position="15"/>
    </location>
</feature>
<comment type="caution">
    <text evidence="8">The sequence shown here is derived from an EMBL/GenBank/DDBJ whole genome shotgun (WGS) entry which is preliminary data.</text>
</comment>
<organism evidence="8 9">
    <name type="scientific">Purpureocillium lilacinum</name>
    <name type="common">Paecilomyces lilacinus</name>
    <dbReference type="NCBI Taxonomy" id="33203"/>
    <lineage>
        <taxon>Eukaryota</taxon>
        <taxon>Fungi</taxon>
        <taxon>Dikarya</taxon>
        <taxon>Ascomycota</taxon>
        <taxon>Pezizomycotina</taxon>
        <taxon>Sordariomycetes</taxon>
        <taxon>Hypocreomycetidae</taxon>
        <taxon>Hypocreales</taxon>
        <taxon>Ophiocordycipitaceae</taxon>
        <taxon>Purpureocillium</taxon>
    </lineage>
</organism>
<name>A0A2U3E8M7_PURLI</name>
<feature type="domain" description="TMEM205-like" evidence="7">
    <location>
        <begin position="22"/>
        <end position="118"/>
    </location>
</feature>
<feature type="chain" id="PRO_5015780711" description="TMEM205-like domain-containing protein" evidence="6">
    <location>
        <begin position="16"/>
        <end position="243"/>
    </location>
</feature>
<evidence type="ECO:0000256" key="5">
    <source>
        <dbReference type="SAM" id="Phobius"/>
    </source>
</evidence>
<dbReference type="InterPro" id="IPR053009">
    <property type="entry name" value="Xanthocillin_Biosynth-Assoc"/>
</dbReference>
<dbReference type="AlphaFoldDB" id="A0A2U3E8M7"/>
<evidence type="ECO:0000256" key="3">
    <source>
        <dbReference type="ARBA" id="ARBA00022989"/>
    </source>
</evidence>
<gene>
    <name evidence="8" type="ORF">PCL_12202</name>
</gene>
<keyword evidence="6" id="KW-0732">Signal</keyword>
<dbReference type="InterPro" id="IPR025423">
    <property type="entry name" value="TMEM205-like"/>
</dbReference>
<dbReference type="PANTHER" id="PTHR23241">
    <property type="entry name" value="LATE EMBRYOGENESIS ABUNDANT PLANTS LEA-RELATED"/>
    <property type="match status" value="1"/>
</dbReference>
<evidence type="ECO:0000256" key="6">
    <source>
        <dbReference type="SAM" id="SignalP"/>
    </source>
</evidence>
<keyword evidence="4 5" id="KW-0472">Membrane</keyword>
<proteinExistence type="predicted"/>
<evidence type="ECO:0000313" key="8">
    <source>
        <dbReference type="EMBL" id="PWI70834.1"/>
    </source>
</evidence>
<keyword evidence="2 5" id="KW-0812">Transmembrane</keyword>
<evidence type="ECO:0000256" key="4">
    <source>
        <dbReference type="ARBA" id="ARBA00023136"/>
    </source>
</evidence>
<comment type="subcellular location">
    <subcellularLocation>
        <location evidence="1">Membrane</location>
    </subcellularLocation>
</comment>
<dbReference type="PANTHER" id="PTHR23241:SF102">
    <property type="entry name" value="LD23009P"/>
    <property type="match status" value="1"/>
</dbReference>
<accession>A0A2U3E8M7</accession>
<dbReference type="GO" id="GO:0016020">
    <property type="term" value="C:membrane"/>
    <property type="evidence" value="ECO:0007669"/>
    <property type="project" value="UniProtKB-SubCell"/>
</dbReference>
<dbReference type="Proteomes" id="UP000245956">
    <property type="component" value="Unassembled WGS sequence"/>
</dbReference>
<feature type="transmembrane region" description="Helical" evidence="5">
    <location>
        <begin position="92"/>
        <end position="110"/>
    </location>
</feature>
<dbReference type="EMBL" id="LCWV01000008">
    <property type="protein sequence ID" value="PWI70834.1"/>
    <property type="molecule type" value="Genomic_DNA"/>
</dbReference>